<dbReference type="CDD" id="cd00821">
    <property type="entry name" value="PH"/>
    <property type="match status" value="1"/>
</dbReference>
<feature type="region of interest" description="Disordered" evidence="2">
    <location>
        <begin position="555"/>
        <end position="577"/>
    </location>
</feature>
<feature type="compositionally biased region" description="Basic and acidic residues" evidence="2">
    <location>
        <begin position="178"/>
        <end position="191"/>
    </location>
</feature>
<comment type="caution">
    <text evidence="4">The sequence shown here is derived from an EMBL/GenBank/DDBJ whole genome shotgun (WGS) entry which is preliminary data.</text>
</comment>
<protein>
    <recommendedName>
        <fullName evidence="3">PH domain-containing protein</fullName>
    </recommendedName>
</protein>
<dbReference type="Gene3D" id="2.30.29.30">
    <property type="entry name" value="Pleckstrin-homology domain (PH domain)/Phosphotyrosine-binding domain (PTB)"/>
    <property type="match status" value="1"/>
</dbReference>
<feature type="region of interest" description="Disordered" evidence="2">
    <location>
        <begin position="23"/>
        <end position="46"/>
    </location>
</feature>
<dbReference type="AlphaFoldDB" id="A0AAD9JFS4"/>
<keyword evidence="1" id="KW-0175">Coiled coil</keyword>
<feature type="coiled-coil region" evidence="1">
    <location>
        <begin position="417"/>
        <end position="444"/>
    </location>
</feature>
<dbReference type="EMBL" id="JAODUP010000345">
    <property type="protein sequence ID" value="KAK2151937.1"/>
    <property type="molecule type" value="Genomic_DNA"/>
</dbReference>
<dbReference type="Pfam" id="PF00169">
    <property type="entry name" value="PH"/>
    <property type="match status" value="1"/>
</dbReference>
<feature type="compositionally biased region" description="Polar residues" evidence="2">
    <location>
        <begin position="505"/>
        <end position="523"/>
    </location>
</feature>
<feature type="domain" description="PH" evidence="3">
    <location>
        <begin position="71"/>
        <end position="168"/>
    </location>
</feature>
<feature type="region of interest" description="Disordered" evidence="2">
    <location>
        <begin position="232"/>
        <end position="269"/>
    </location>
</feature>
<evidence type="ECO:0000256" key="1">
    <source>
        <dbReference type="SAM" id="Coils"/>
    </source>
</evidence>
<evidence type="ECO:0000256" key="2">
    <source>
        <dbReference type="SAM" id="MobiDB-lite"/>
    </source>
</evidence>
<feature type="region of interest" description="Disordered" evidence="2">
    <location>
        <begin position="650"/>
        <end position="674"/>
    </location>
</feature>
<dbReference type="SMART" id="SM00233">
    <property type="entry name" value="PH"/>
    <property type="match status" value="1"/>
</dbReference>
<feature type="compositionally biased region" description="Polar residues" evidence="2">
    <location>
        <begin position="251"/>
        <end position="261"/>
    </location>
</feature>
<feature type="compositionally biased region" description="Basic and acidic residues" evidence="2">
    <location>
        <begin position="232"/>
        <end position="250"/>
    </location>
</feature>
<feature type="compositionally biased region" description="Polar residues" evidence="2">
    <location>
        <begin position="23"/>
        <end position="35"/>
    </location>
</feature>
<dbReference type="InterPro" id="IPR001849">
    <property type="entry name" value="PH_domain"/>
</dbReference>
<reference evidence="4" key="1">
    <citation type="journal article" date="2023" name="Mol. Biol. Evol.">
        <title>Third-Generation Sequencing Reveals the Adaptive Role of the Epigenome in Three Deep-Sea Polychaetes.</title>
        <authorList>
            <person name="Perez M."/>
            <person name="Aroh O."/>
            <person name="Sun Y."/>
            <person name="Lan Y."/>
            <person name="Juniper S.K."/>
            <person name="Young C.R."/>
            <person name="Angers B."/>
            <person name="Qian P.Y."/>
        </authorList>
    </citation>
    <scope>NUCLEOTIDE SEQUENCE</scope>
    <source>
        <strain evidence="4">P08H-3</strain>
    </source>
</reference>
<dbReference type="PROSITE" id="PS50003">
    <property type="entry name" value="PH_DOMAIN"/>
    <property type="match status" value="1"/>
</dbReference>
<keyword evidence="5" id="KW-1185">Reference proteome</keyword>
<dbReference type="SUPFAM" id="SSF50729">
    <property type="entry name" value="PH domain-like"/>
    <property type="match status" value="1"/>
</dbReference>
<dbReference type="InterPro" id="IPR011993">
    <property type="entry name" value="PH-like_dom_sf"/>
</dbReference>
<name>A0AAD9JFS4_9ANNE</name>
<feature type="region of interest" description="Disordered" evidence="2">
    <location>
        <begin position="176"/>
        <end position="200"/>
    </location>
</feature>
<evidence type="ECO:0000313" key="4">
    <source>
        <dbReference type="EMBL" id="KAK2151937.1"/>
    </source>
</evidence>
<proteinExistence type="predicted"/>
<feature type="region of interest" description="Disordered" evidence="2">
    <location>
        <begin position="504"/>
        <end position="523"/>
    </location>
</feature>
<evidence type="ECO:0000259" key="3">
    <source>
        <dbReference type="PROSITE" id="PS50003"/>
    </source>
</evidence>
<dbReference type="Proteomes" id="UP001208570">
    <property type="component" value="Unassembled WGS sequence"/>
</dbReference>
<gene>
    <name evidence="4" type="ORF">LSH36_345g03070</name>
</gene>
<organism evidence="4 5">
    <name type="scientific">Paralvinella palmiformis</name>
    <dbReference type="NCBI Taxonomy" id="53620"/>
    <lineage>
        <taxon>Eukaryota</taxon>
        <taxon>Metazoa</taxon>
        <taxon>Spiralia</taxon>
        <taxon>Lophotrochozoa</taxon>
        <taxon>Annelida</taxon>
        <taxon>Polychaeta</taxon>
        <taxon>Sedentaria</taxon>
        <taxon>Canalipalpata</taxon>
        <taxon>Terebellida</taxon>
        <taxon>Terebelliformia</taxon>
        <taxon>Alvinellidae</taxon>
        <taxon>Paralvinella</taxon>
    </lineage>
</organism>
<sequence length="767" mass="87242">MLIFTRRYFQSEAKRVRHISLSENDIQDQSQSPKNKPSKFKRSLSLTKSFRRNRKPQQYSGGKKSLDHCKQLQKCGHLYQYSSDKSWKKVWCVLRESQLEIFMSKDDKNVISSISLQESTLINELADGFMGRHYVVKLQHQQNKAEFFAMENKLEMADWLAHFMVGKQSNVTTRHRRISEEQISKSSKSDEICENDDDPLSKVIPIEDGEINNDLMETGNKTEEIISKEEQIKTKYKNTEQMKEKQDSDTAGKQTENTEQLNQKEESLEQENLKLAEKHPEIKFQCLMDEQNTEQLDGQQNNKDVAKQQECVSINIHLQQLIGNQQKNTDVLKKQQEDASNKTDKVITTDHSDKEWKQLVVLKQRKISAELKMESLQRALTAGQTKQHKKSRPKLSLDLLKTQSVDCSQGSEGSPEVRHWRHQLEDLQQEHQDIVREIENYEMKHSWYKNKHAVININASPSSANYRLLRESHPDGRTSVRSEVKSEISSGSYEVGTILMKSKSHGQLSNDKNGRQPQSCGSIKQNRLQKIGKRFPNLPLLITKRSLMRTVSNKDNRDITGTEQSSPMENRKLIDSPKSLSSGEYFADNNYRHYDAILPDKASCEGTFGKEMSICTPPRRSTSSQHSSPSSESILSSVMMTLNKFMTVSQTGQSPLERSLSNDSQTAPVTDSNQMDPLLIPADESISPISEANTSVFTEASFETDSGRGSPMTAEVTEVKVNSNERTQSLDIIQSDNTGNPIMKSDTLANIAAFEDLIHEKLGGLAQ</sequence>
<accession>A0AAD9JFS4</accession>
<evidence type="ECO:0000313" key="5">
    <source>
        <dbReference type="Proteomes" id="UP001208570"/>
    </source>
</evidence>